<dbReference type="Pfam" id="PF02604">
    <property type="entry name" value="PhdYeFM_antitox"/>
    <property type="match status" value="1"/>
</dbReference>
<evidence type="ECO:0000313" key="4">
    <source>
        <dbReference type="Proteomes" id="UP000006552"/>
    </source>
</evidence>
<evidence type="ECO:0000313" key="3">
    <source>
        <dbReference type="EMBL" id="CAI09521.1"/>
    </source>
</evidence>
<dbReference type="EMBL" id="CR555306">
    <property type="protein sequence ID" value="CAI09521.1"/>
    <property type="molecule type" value="Genomic_DNA"/>
</dbReference>
<reference evidence="3 4" key="1">
    <citation type="journal article" date="2005" name="Arch. Microbiol.">
        <title>The genome sequence of an anaerobic aromatic-degrading denitrifying bacterium, strain EbN1.</title>
        <authorList>
            <person name="Rabus R."/>
            <person name="Kube M."/>
            <person name="Heider J."/>
            <person name="Beck A."/>
            <person name="Heitmann K."/>
            <person name="Widdel F."/>
            <person name="Reinhardt R."/>
        </authorList>
    </citation>
    <scope>NUCLEOTIDE SEQUENCE [LARGE SCALE GENOMIC DNA]</scope>
    <source>
        <strain evidence="3 4">EbN1</strain>
    </source>
</reference>
<dbReference type="eggNOG" id="COG4118">
    <property type="taxonomic scope" value="Bacteria"/>
</dbReference>
<dbReference type="NCBIfam" id="TIGR01552">
    <property type="entry name" value="phd_fam"/>
    <property type="match status" value="1"/>
</dbReference>
<dbReference type="SUPFAM" id="SSF143120">
    <property type="entry name" value="YefM-like"/>
    <property type="match status" value="1"/>
</dbReference>
<name>Q5NZJ3_AROAE</name>
<dbReference type="InterPro" id="IPR006442">
    <property type="entry name" value="Antitoxin_Phd/YefM"/>
</dbReference>
<dbReference type="RefSeq" id="WP_011239181.1">
    <property type="nucleotide sequence ID" value="NC_006513.1"/>
</dbReference>
<keyword evidence="4" id="KW-1185">Reference proteome</keyword>
<sequence length="88" mass="10070">MLRKCRYVPVYEAKTRFSELLAAVEHGEQVIITRRGRAVARIVATEEPPESTESRRARVAGTFARLRELRQGLTLDMDVRQAIEDGRD</sequence>
<protein>
    <recommendedName>
        <fullName evidence="2">Antitoxin</fullName>
    </recommendedName>
</protein>
<gene>
    <name evidence="3" type="ORF">ebB209</name>
</gene>
<dbReference type="AlphaFoldDB" id="Q5NZJ3"/>
<dbReference type="OrthoDB" id="165038at2"/>
<comment type="function">
    <text evidence="2">Antitoxin component of a type II toxin-antitoxin (TA) system.</text>
</comment>
<dbReference type="InterPro" id="IPR036165">
    <property type="entry name" value="YefM-like_sf"/>
</dbReference>
<evidence type="ECO:0000256" key="2">
    <source>
        <dbReference type="RuleBase" id="RU362080"/>
    </source>
</evidence>
<dbReference type="STRING" id="76114.ebB209"/>
<dbReference type="Gene3D" id="3.40.1620.10">
    <property type="entry name" value="YefM-like domain"/>
    <property type="match status" value="1"/>
</dbReference>
<dbReference type="Proteomes" id="UP000006552">
    <property type="component" value="Chromosome"/>
</dbReference>
<dbReference type="KEGG" id="eba:ebB209"/>
<proteinExistence type="inferred from homology"/>
<evidence type="ECO:0000256" key="1">
    <source>
        <dbReference type="ARBA" id="ARBA00009981"/>
    </source>
</evidence>
<dbReference type="HOGENOM" id="CLU_163140_7_0_4"/>
<dbReference type="InterPro" id="IPR051416">
    <property type="entry name" value="phD-YefM_TA_antitoxins"/>
</dbReference>
<organism evidence="3 4">
    <name type="scientific">Aromatoleum aromaticum (strain DSM 19018 / LMG 30748 / EbN1)</name>
    <name type="common">Azoarcus sp. (strain EbN1)</name>
    <dbReference type="NCBI Taxonomy" id="76114"/>
    <lineage>
        <taxon>Bacteria</taxon>
        <taxon>Pseudomonadati</taxon>
        <taxon>Pseudomonadota</taxon>
        <taxon>Betaproteobacteria</taxon>
        <taxon>Rhodocyclales</taxon>
        <taxon>Rhodocyclaceae</taxon>
        <taxon>Aromatoleum</taxon>
    </lineage>
</organism>
<accession>Q5NZJ3</accession>
<comment type="similarity">
    <text evidence="1 2">Belongs to the phD/YefM antitoxin family.</text>
</comment>
<dbReference type="PANTHER" id="PTHR35377">
    <property type="entry name" value="ANTITOXIN VAPB49-RELATED-RELATED"/>
    <property type="match status" value="1"/>
</dbReference>